<feature type="active site" description="Charge relay system" evidence="5">
    <location>
        <position position="471"/>
    </location>
</feature>
<dbReference type="RefSeq" id="WP_160129747.1">
    <property type="nucleotide sequence ID" value="NZ_CP019288.1"/>
</dbReference>
<evidence type="ECO:0000256" key="6">
    <source>
        <dbReference type="SAM" id="SignalP"/>
    </source>
</evidence>
<evidence type="ECO:0000256" key="4">
    <source>
        <dbReference type="ARBA" id="ARBA00022825"/>
    </source>
</evidence>
<evidence type="ECO:0000256" key="5">
    <source>
        <dbReference type="PROSITE-ProRule" id="PRU01240"/>
    </source>
</evidence>
<reference evidence="8 9" key="1">
    <citation type="journal article" date="2013" name="Int. J. Syst. Evol. Microbiol.">
        <title>Kordia antarctica sp. nov., isolated from Antarctic seawater.</title>
        <authorList>
            <person name="Baek K."/>
            <person name="Choi A."/>
            <person name="Kang I."/>
            <person name="Lee K."/>
            <person name="Cho J.C."/>
        </authorList>
    </citation>
    <scope>NUCLEOTIDE SEQUENCE [LARGE SCALE GENOMIC DNA]</scope>
    <source>
        <strain evidence="8 9">IMCC3317</strain>
    </source>
</reference>
<feature type="active site" description="Charge relay system" evidence="5">
    <location>
        <position position="303"/>
    </location>
</feature>
<dbReference type="InterPro" id="IPR036852">
    <property type="entry name" value="Peptidase_S8/S53_dom_sf"/>
</dbReference>
<dbReference type="SUPFAM" id="SSF52743">
    <property type="entry name" value="Subtilisin-like"/>
    <property type="match status" value="1"/>
</dbReference>
<evidence type="ECO:0000313" key="8">
    <source>
        <dbReference type="EMBL" id="QHI37099.1"/>
    </source>
</evidence>
<dbReference type="PROSITE" id="PS51892">
    <property type="entry name" value="SUBTILASE"/>
    <property type="match status" value="1"/>
</dbReference>
<proteinExistence type="inferred from homology"/>
<sequence length="554" mass="62924">MLLKCLTVIITLSLLLISCNATEKSYRKLIVDKSYFKKNLSEQDLNDYWYYKDILDDSIPGISIEKAYKKILNEKESDNIIVAIIDSEIDIDNEDLKNQIWVNVNEIQNNNIDDDKNGYIDDINGWNYVGSKVGDSIFYSSLSSTRLLKKYDSVYKDIDEKFIPQNEIDSLYLTAKKSYDSELKKRNSEIEMCQRMLKRYEDADIILKQLFNGKYNSEQVDSLKVIITKSDSLFHHVGAMSYYMKYDYSPKSLNEDIKREKNAIKTLLGFRHNDRLLTNDDSNDLKDFPYGNNNVQGTKKVNHGTKVASLIAAKRDNNIGIDGVNDNVKLMTLSISTSGDEFDKDIALAIRYAVDNNAKIINMSIGKPFSLNEKWVIDAIKYAEMKDVLIISSAGNSALDLDFENDFPNDTYNSKEISNNFIKVSGSTYSIDKTLISDYTNYSKKIVDISAPADYIKIIKRQGVDFDYGTSYSSALVTGVSSLIRSYYPNLTAAEVKQIIMESGVSYDIMVNKPTESEEKELVPFSSLSKSGKIVNAYNALLMAEEVSKKKKKK</sequence>
<dbReference type="PROSITE" id="PS00137">
    <property type="entry name" value="SUBTILASE_HIS"/>
    <property type="match status" value="1"/>
</dbReference>
<dbReference type="GO" id="GO:0006508">
    <property type="term" value="P:proteolysis"/>
    <property type="evidence" value="ECO:0007669"/>
    <property type="project" value="UniProtKB-KW"/>
</dbReference>
<evidence type="ECO:0000313" key="9">
    <source>
        <dbReference type="Proteomes" id="UP000464657"/>
    </source>
</evidence>
<name>A0A7L4ZL00_9FLAO</name>
<dbReference type="PANTHER" id="PTHR43806:SF11">
    <property type="entry name" value="CEREVISIN-RELATED"/>
    <property type="match status" value="1"/>
</dbReference>
<organism evidence="8 9">
    <name type="scientific">Kordia antarctica</name>
    <dbReference type="NCBI Taxonomy" id="1218801"/>
    <lineage>
        <taxon>Bacteria</taxon>
        <taxon>Pseudomonadati</taxon>
        <taxon>Bacteroidota</taxon>
        <taxon>Flavobacteriia</taxon>
        <taxon>Flavobacteriales</taxon>
        <taxon>Flavobacteriaceae</taxon>
        <taxon>Kordia</taxon>
    </lineage>
</organism>
<keyword evidence="2 5" id="KW-0645">Protease</keyword>
<dbReference type="Pfam" id="PF00082">
    <property type="entry name" value="Peptidase_S8"/>
    <property type="match status" value="1"/>
</dbReference>
<dbReference type="InterPro" id="IPR000209">
    <property type="entry name" value="Peptidase_S8/S53_dom"/>
</dbReference>
<accession>A0A7L4ZL00</accession>
<keyword evidence="4 5" id="KW-0720">Serine protease</keyword>
<evidence type="ECO:0000256" key="1">
    <source>
        <dbReference type="ARBA" id="ARBA00011073"/>
    </source>
</evidence>
<keyword evidence="3 5" id="KW-0378">Hydrolase</keyword>
<gene>
    <name evidence="8" type="primary">wprA_2</name>
    <name evidence="8" type="ORF">IMCC3317_24770</name>
</gene>
<dbReference type="InterPro" id="IPR050131">
    <property type="entry name" value="Peptidase_S8_subtilisin-like"/>
</dbReference>
<dbReference type="InterPro" id="IPR022398">
    <property type="entry name" value="Peptidase_S8_His-AS"/>
</dbReference>
<feature type="active site" description="Charge relay system" evidence="5">
    <location>
        <position position="86"/>
    </location>
</feature>
<dbReference type="AlphaFoldDB" id="A0A7L4ZL00"/>
<keyword evidence="6" id="KW-0732">Signal</keyword>
<dbReference type="GO" id="GO:0004252">
    <property type="term" value="F:serine-type endopeptidase activity"/>
    <property type="evidence" value="ECO:0007669"/>
    <property type="project" value="UniProtKB-UniRule"/>
</dbReference>
<dbReference type="PANTHER" id="PTHR43806">
    <property type="entry name" value="PEPTIDASE S8"/>
    <property type="match status" value="1"/>
</dbReference>
<evidence type="ECO:0000256" key="3">
    <source>
        <dbReference type="ARBA" id="ARBA00022801"/>
    </source>
</evidence>
<dbReference type="PROSITE" id="PS51257">
    <property type="entry name" value="PROKAR_LIPOPROTEIN"/>
    <property type="match status" value="1"/>
</dbReference>
<dbReference type="KEGG" id="kan:IMCC3317_24770"/>
<dbReference type="Proteomes" id="UP000464657">
    <property type="component" value="Chromosome"/>
</dbReference>
<keyword evidence="9" id="KW-1185">Reference proteome</keyword>
<feature type="chain" id="PRO_5029694068" evidence="6">
    <location>
        <begin position="22"/>
        <end position="554"/>
    </location>
</feature>
<feature type="signal peptide" evidence="6">
    <location>
        <begin position="1"/>
        <end position="21"/>
    </location>
</feature>
<comment type="similarity">
    <text evidence="1 5">Belongs to the peptidase S8 family.</text>
</comment>
<dbReference type="PRINTS" id="PR00723">
    <property type="entry name" value="SUBTILISIN"/>
</dbReference>
<dbReference type="EC" id="3.4.21.-" evidence="8"/>
<evidence type="ECO:0000259" key="7">
    <source>
        <dbReference type="Pfam" id="PF00082"/>
    </source>
</evidence>
<dbReference type="EMBL" id="CP019288">
    <property type="protein sequence ID" value="QHI37099.1"/>
    <property type="molecule type" value="Genomic_DNA"/>
</dbReference>
<feature type="domain" description="Peptidase S8/S53" evidence="7">
    <location>
        <begin position="78"/>
        <end position="503"/>
    </location>
</feature>
<protein>
    <submittedName>
        <fullName evidence="8">Cell wall-associated protease</fullName>
        <ecNumber evidence="8">3.4.21.-</ecNumber>
    </submittedName>
</protein>
<dbReference type="Gene3D" id="3.40.50.200">
    <property type="entry name" value="Peptidase S8/S53 domain"/>
    <property type="match status" value="2"/>
</dbReference>
<evidence type="ECO:0000256" key="2">
    <source>
        <dbReference type="ARBA" id="ARBA00022670"/>
    </source>
</evidence>
<dbReference type="OrthoDB" id="9798386at2"/>
<dbReference type="InterPro" id="IPR015500">
    <property type="entry name" value="Peptidase_S8_subtilisin-rel"/>
</dbReference>